<keyword evidence="2" id="KW-1185">Reference proteome</keyword>
<name>A0A2U1ZS59_9MICO</name>
<sequence length="167" mass="17537">MIASPMAEPASHGVRAKVRRARVGAAIVGTAAILLGACSPSEPAPPTLDEALDAADVLLSDREGLEDVLVKPRPGRGSAQFTLTPTQSARDFVIKCISSGHLTVRLDGEEQFSDECEDTMFGVGAYGVGGENNDIVGTFSESVVEVEAADDVYWVAAIYTHSNGRTD</sequence>
<dbReference type="AlphaFoldDB" id="A0A2U1ZS59"/>
<dbReference type="EMBL" id="PYHR01000002">
    <property type="protein sequence ID" value="PWD49825.1"/>
    <property type="molecule type" value="Genomic_DNA"/>
</dbReference>
<gene>
    <name evidence="1" type="ORF">C8046_03065</name>
</gene>
<protein>
    <submittedName>
        <fullName evidence="1">Uncharacterized protein</fullName>
    </submittedName>
</protein>
<evidence type="ECO:0000313" key="1">
    <source>
        <dbReference type="EMBL" id="PWD49825.1"/>
    </source>
</evidence>
<dbReference type="Proteomes" id="UP000245166">
    <property type="component" value="Unassembled WGS sequence"/>
</dbReference>
<proteinExistence type="predicted"/>
<reference evidence="1 2" key="1">
    <citation type="submission" date="2018-03" db="EMBL/GenBank/DDBJ databases">
        <title>Genome assembly of novel Miniimonas species PCH200.</title>
        <authorList>
            <person name="Thakur V."/>
            <person name="Kumar V."/>
            <person name="Singh D."/>
        </authorList>
    </citation>
    <scope>NUCLEOTIDE SEQUENCE [LARGE SCALE GENOMIC DNA]</scope>
    <source>
        <strain evidence="1 2">PCH200</strain>
    </source>
</reference>
<accession>A0A2U1ZS59</accession>
<evidence type="ECO:0000313" key="2">
    <source>
        <dbReference type="Proteomes" id="UP000245166"/>
    </source>
</evidence>
<organism evidence="1 2">
    <name type="scientific">Serinibacter arcticus</name>
    <dbReference type="NCBI Taxonomy" id="1655435"/>
    <lineage>
        <taxon>Bacteria</taxon>
        <taxon>Bacillati</taxon>
        <taxon>Actinomycetota</taxon>
        <taxon>Actinomycetes</taxon>
        <taxon>Micrococcales</taxon>
        <taxon>Beutenbergiaceae</taxon>
        <taxon>Serinibacter</taxon>
    </lineage>
</organism>
<comment type="caution">
    <text evidence="1">The sequence shown here is derived from an EMBL/GenBank/DDBJ whole genome shotgun (WGS) entry which is preliminary data.</text>
</comment>